<dbReference type="PANTHER" id="PTHR31157:SF1">
    <property type="entry name" value="SCP DOMAIN-CONTAINING PROTEIN"/>
    <property type="match status" value="1"/>
</dbReference>
<dbReference type="SUPFAM" id="SSF55797">
    <property type="entry name" value="PR-1-like"/>
    <property type="match status" value="1"/>
</dbReference>
<feature type="region of interest" description="Disordered" evidence="1">
    <location>
        <begin position="57"/>
        <end position="163"/>
    </location>
</feature>
<accession>A0ABV5DSV8</accession>
<evidence type="ECO:0000259" key="3">
    <source>
        <dbReference type="Pfam" id="PF00188"/>
    </source>
</evidence>
<dbReference type="Gene3D" id="3.40.33.10">
    <property type="entry name" value="CAP"/>
    <property type="match status" value="1"/>
</dbReference>
<evidence type="ECO:0000313" key="4">
    <source>
        <dbReference type="EMBL" id="MFB8767667.1"/>
    </source>
</evidence>
<dbReference type="EMBL" id="JAYMRS010000002">
    <property type="protein sequence ID" value="MFB8767667.1"/>
    <property type="molecule type" value="Genomic_DNA"/>
</dbReference>
<dbReference type="RefSeq" id="WP_376737057.1">
    <property type="nucleotide sequence ID" value="NZ_JAYMRS010000002.1"/>
</dbReference>
<keyword evidence="5" id="KW-1185">Reference proteome</keyword>
<feature type="transmembrane region" description="Helical" evidence="2">
    <location>
        <begin position="33"/>
        <end position="55"/>
    </location>
</feature>
<dbReference type="InterPro" id="IPR035940">
    <property type="entry name" value="CAP_sf"/>
</dbReference>
<dbReference type="InterPro" id="IPR014044">
    <property type="entry name" value="CAP_dom"/>
</dbReference>
<feature type="region of interest" description="Disordered" evidence="1">
    <location>
        <begin position="1"/>
        <end position="33"/>
    </location>
</feature>
<feature type="compositionally biased region" description="Gly residues" evidence="1">
    <location>
        <begin position="142"/>
        <end position="154"/>
    </location>
</feature>
<feature type="compositionally biased region" description="Basic residues" evidence="1">
    <location>
        <begin position="1"/>
        <end position="12"/>
    </location>
</feature>
<sequence>MARGRRGRRRKSPREQEAASREGHPERRRRGRALPLVAGVAAVPIGLTLAGALILHGVGDETGPADGSPTLGASGEGVADDSMVPGAEEDDDFFVEPTASPERDGPGGDSGPRSDQATASYSPEDTTESSDRPNSDEDGGGDDGGGTNGGGGNGDETPTSSGPRATAVVNLVNEERAAQGCDPVHVDGRLTAAAQEHSEDMAARDYMAHDNPDGEGPGDRARRHGYSSWGAENVAKGQSSAEQVMEAWMNSPGHRANILNCDLTAIGVGEASNAWTQKFGYE</sequence>
<dbReference type="Proteomes" id="UP001585053">
    <property type="component" value="Unassembled WGS sequence"/>
</dbReference>
<reference evidence="4 5" key="1">
    <citation type="submission" date="2024-01" db="EMBL/GenBank/DDBJ databases">
        <title>Genome mining of biosynthetic gene clusters to explore secondary metabolites of Streptomyces sp.</title>
        <authorList>
            <person name="Baig A."/>
            <person name="Ajitkumar Shintre N."/>
            <person name="Kumar H."/>
            <person name="Anbarasu A."/>
            <person name="Ramaiah S."/>
        </authorList>
    </citation>
    <scope>NUCLEOTIDE SEQUENCE [LARGE SCALE GENOMIC DNA]</scope>
    <source>
        <strain evidence="4 5">A01</strain>
    </source>
</reference>
<evidence type="ECO:0000313" key="5">
    <source>
        <dbReference type="Proteomes" id="UP001585053"/>
    </source>
</evidence>
<feature type="compositionally biased region" description="Basic and acidic residues" evidence="1">
    <location>
        <begin position="13"/>
        <end position="25"/>
    </location>
</feature>
<gene>
    <name evidence="4" type="ORF">VSQ78_08125</name>
</gene>
<keyword evidence="2" id="KW-0472">Membrane</keyword>
<organism evidence="4 5">
    <name type="scientific">Nocardiopsis alba</name>
    <dbReference type="NCBI Taxonomy" id="53437"/>
    <lineage>
        <taxon>Bacteria</taxon>
        <taxon>Bacillati</taxon>
        <taxon>Actinomycetota</taxon>
        <taxon>Actinomycetes</taxon>
        <taxon>Streptosporangiales</taxon>
        <taxon>Nocardiopsidaceae</taxon>
        <taxon>Nocardiopsis</taxon>
    </lineage>
</organism>
<proteinExistence type="predicted"/>
<dbReference type="Pfam" id="PF00188">
    <property type="entry name" value="CAP"/>
    <property type="match status" value="1"/>
</dbReference>
<evidence type="ECO:0000256" key="1">
    <source>
        <dbReference type="SAM" id="MobiDB-lite"/>
    </source>
</evidence>
<name>A0ABV5DSV8_9ACTN</name>
<keyword evidence="2" id="KW-1133">Transmembrane helix</keyword>
<evidence type="ECO:0000256" key="2">
    <source>
        <dbReference type="SAM" id="Phobius"/>
    </source>
</evidence>
<keyword evidence="2" id="KW-0812">Transmembrane</keyword>
<dbReference type="CDD" id="cd05379">
    <property type="entry name" value="CAP_bacterial"/>
    <property type="match status" value="1"/>
</dbReference>
<comment type="caution">
    <text evidence="4">The sequence shown here is derived from an EMBL/GenBank/DDBJ whole genome shotgun (WGS) entry which is preliminary data.</text>
</comment>
<feature type="domain" description="SCP" evidence="3">
    <location>
        <begin position="169"/>
        <end position="273"/>
    </location>
</feature>
<protein>
    <submittedName>
        <fullName evidence="4">CAP domain-containing protein</fullName>
    </submittedName>
</protein>
<dbReference type="PANTHER" id="PTHR31157">
    <property type="entry name" value="SCP DOMAIN-CONTAINING PROTEIN"/>
    <property type="match status" value="1"/>
</dbReference>